<dbReference type="OrthoDB" id="121932at2759"/>
<protein>
    <submittedName>
        <fullName evidence="1">Uncharacterized protein</fullName>
    </submittedName>
</protein>
<reference evidence="1" key="1">
    <citation type="submission" date="2022-10" db="EMBL/GenBank/DDBJ databases">
        <title>Adaptive evolution leads to modifications in subtelomeric GC content in a zoonotic Cryptosporidium species.</title>
        <authorList>
            <person name="Li J."/>
            <person name="Feng Y."/>
            <person name="Xiao L."/>
        </authorList>
    </citation>
    <scope>NUCLEOTIDE SEQUENCE</scope>
    <source>
        <strain evidence="1">33844</strain>
    </source>
</reference>
<dbReference type="AlphaFoldDB" id="A0A9D5HWL0"/>
<evidence type="ECO:0000313" key="1">
    <source>
        <dbReference type="EMBL" id="KAJ1606821.1"/>
    </source>
</evidence>
<proteinExistence type="predicted"/>
<dbReference type="EMBL" id="JAPCXC010000069">
    <property type="protein sequence ID" value="KAJ1606821.1"/>
    <property type="molecule type" value="Genomic_DNA"/>
</dbReference>
<gene>
    <name evidence="1" type="ORF">OJ253_2595</name>
</gene>
<dbReference type="Proteomes" id="UP001067231">
    <property type="component" value="Unassembled WGS sequence"/>
</dbReference>
<comment type="caution">
    <text evidence="1">The sequence shown here is derived from an EMBL/GenBank/DDBJ whole genome shotgun (WGS) entry which is preliminary data.</text>
</comment>
<name>A0A9D5HWL0_9CRYT</name>
<organism evidence="1">
    <name type="scientific">Cryptosporidium canis</name>
    <dbReference type="NCBI Taxonomy" id="195482"/>
    <lineage>
        <taxon>Eukaryota</taxon>
        <taxon>Sar</taxon>
        <taxon>Alveolata</taxon>
        <taxon>Apicomplexa</taxon>
        <taxon>Conoidasida</taxon>
        <taxon>Coccidia</taxon>
        <taxon>Eucoccidiorida</taxon>
        <taxon>Eimeriorina</taxon>
        <taxon>Cryptosporidiidae</taxon>
        <taxon>Cryptosporidium</taxon>
    </lineage>
</organism>
<sequence>MVGGAKELVTIPMKYVRQHKERLVLLEFQGALSISKMNTETGEMTSTEHIDDFNDVKIGKIVNFAQISVDLHNLEAADQLDSLVECSKKNPVELIVGYHTLRGKVSFLSMRLLDNTNNFLLPISSFHQLACEARKACGSDSKLNRNPIS</sequence>
<accession>A0A9D5HWL0</accession>